<proteinExistence type="predicted"/>
<evidence type="ECO:0000313" key="1">
    <source>
        <dbReference type="EMBL" id="NHZ38874.1"/>
    </source>
</evidence>
<name>A0ABX0LY37_9BURK</name>
<protein>
    <submittedName>
        <fullName evidence="1">Transcriptional regulator</fullName>
    </submittedName>
</protein>
<dbReference type="EMBL" id="VVIW01000001">
    <property type="protein sequence ID" value="NHZ38874.1"/>
    <property type="molecule type" value="Genomic_DNA"/>
</dbReference>
<keyword evidence="2" id="KW-1185">Reference proteome</keyword>
<dbReference type="Proteomes" id="UP000819052">
    <property type="component" value="Unassembled WGS sequence"/>
</dbReference>
<reference evidence="1 2" key="1">
    <citation type="submission" date="2019-09" db="EMBL/GenBank/DDBJ databases">
        <title>Taxonomy of Antarctic Massilia spp.: description of Massilia rubra sp. nov., Massilia aquatica sp. nov., Massilia mucilaginosa sp. nov., Massilia frigida sp. nov. isolated from streams, lakes and regoliths.</title>
        <authorList>
            <person name="Holochova P."/>
            <person name="Sedlacek I."/>
            <person name="Kralova S."/>
            <person name="Maslanova I."/>
            <person name="Busse H.-J."/>
            <person name="Stankova E."/>
            <person name="Vrbovska V."/>
            <person name="Kovarovic V."/>
            <person name="Bartak M."/>
            <person name="Svec P."/>
            <person name="Pantucek R."/>
        </authorList>
    </citation>
    <scope>NUCLEOTIDE SEQUENCE [LARGE SCALE GENOMIC DNA]</scope>
    <source>
        <strain evidence="1 2">CCM 8693</strain>
    </source>
</reference>
<accession>A0ABX0LY37</accession>
<evidence type="ECO:0000313" key="2">
    <source>
        <dbReference type="Proteomes" id="UP000819052"/>
    </source>
</evidence>
<comment type="caution">
    <text evidence="1">The sequence shown here is derived from an EMBL/GenBank/DDBJ whole genome shotgun (WGS) entry which is preliminary data.</text>
</comment>
<gene>
    <name evidence="1" type="ORF">F1609_01635</name>
</gene>
<dbReference type="RefSeq" id="WP_167074003.1">
    <property type="nucleotide sequence ID" value="NZ_VVIW01000001.1"/>
</dbReference>
<organism evidence="1 2">
    <name type="scientific">Massilia aquatica</name>
    <dbReference type="NCBI Taxonomy" id="2609000"/>
    <lineage>
        <taxon>Bacteria</taxon>
        <taxon>Pseudomonadati</taxon>
        <taxon>Pseudomonadota</taxon>
        <taxon>Betaproteobacteria</taxon>
        <taxon>Burkholderiales</taxon>
        <taxon>Oxalobacteraceae</taxon>
        <taxon>Telluria group</taxon>
        <taxon>Massilia</taxon>
    </lineage>
</organism>
<sequence length="84" mass="9357">MANQTAELSKTLPVDGMSRWKQIEPFSPVSREKYRQLVNAGKAPPAVRLSERCTCYSNRELHRFFADPINYRAAASTAQAGAAQ</sequence>